<organism evidence="1 2">
    <name type="scientific">candidate division WWE3 bacterium CSP1-7</name>
    <dbReference type="NCBI Taxonomy" id="1576480"/>
    <lineage>
        <taxon>Bacteria</taxon>
        <taxon>Katanobacteria</taxon>
    </lineage>
</organism>
<accession>A0A0T5ZX16</accession>
<dbReference type="SFLD" id="SFLDG01129">
    <property type="entry name" value="C1.5:_HAD__Beta-PGM__Phosphata"/>
    <property type="match status" value="1"/>
</dbReference>
<proteinExistence type="predicted"/>
<dbReference type="InterPro" id="IPR036412">
    <property type="entry name" value="HAD-like_sf"/>
</dbReference>
<sequence length="241" mass="28115">MKLWVFDLDGTLITSGIDYARVVFLWGLMFLEEMEHRAPNYDDFLPKFLEALRAVDKERFKTMRAHRERWPGSMVLAYKEICRQMALEIDPVIERRTWEIGVAALSEETYRNRGMMPGVEETLTLLQSRGDPIYCITAGDVRVQWMKWRGYNLRRFFPSNREFRVVKWEKLPTLGRLRRLRPDLRAVMVGDSIGSDLVPAAKLGYKPVYIPHPSVWDHGELVNNAPEGTIRLEKITELTSV</sequence>
<dbReference type="EMBL" id="LDXK01000004">
    <property type="protein sequence ID" value="KRT67307.1"/>
    <property type="molecule type" value="Genomic_DNA"/>
</dbReference>
<name>A0A0T5ZX16_UNCKA</name>
<dbReference type="Pfam" id="PF00702">
    <property type="entry name" value="Hydrolase"/>
    <property type="match status" value="1"/>
</dbReference>
<dbReference type="Gene3D" id="1.10.150.240">
    <property type="entry name" value="Putative phosphatase, domain 2"/>
    <property type="match status" value="1"/>
</dbReference>
<gene>
    <name evidence="1" type="ORF">XU08_C0004G0016</name>
</gene>
<dbReference type="Gene3D" id="3.40.50.1000">
    <property type="entry name" value="HAD superfamily/HAD-like"/>
    <property type="match status" value="1"/>
</dbReference>
<evidence type="ECO:0000313" key="2">
    <source>
        <dbReference type="Proteomes" id="UP000051297"/>
    </source>
</evidence>
<dbReference type="Proteomes" id="UP000051297">
    <property type="component" value="Unassembled WGS sequence"/>
</dbReference>
<dbReference type="InterPro" id="IPR023214">
    <property type="entry name" value="HAD_sf"/>
</dbReference>
<dbReference type="AlphaFoldDB" id="A0A0T5ZX16"/>
<dbReference type="SFLD" id="SFLDS00003">
    <property type="entry name" value="Haloacid_Dehalogenase"/>
    <property type="match status" value="1"/>
</dbReference>
<evidence type="ECO:0008006" key="3">
    <source>
        <dbReference type="Google" id="ProtNLM"/>
    </source>
</evidence>
<dbReference type="InterPro" id="IPR023198">
    <property type="entry name" value="PGP-like_dom2"/>
</dbReference>
<protein>
    <recommendedName>
        <fullName evidence="3">HAD family hydrolase</fullName>
    </recommendedName>
</protein>
<dbReference type="STRING" id="1576480.XU08_C0004G0016"/>
<comment type="caution">
    <text evidence="1">The sequence shown here is derived from an EMBL/GenBank/DDBJ whole genome shotgun (WGS) entry which is preliminary data.</text>
</comment>
<reference evidence="1 2" key="1">
    <citation type="submission" date="2015-05" db="EMBL/GenBank/DDBJ databases">
        <title>Critical biogeochemical functions in the subsurface are associated with bacteria from new phyla and little studied lineages.</title>
        <authorList>
            <person name="Hug L.A."/>
            <person name="Thomas B.C."/>
            <person name="Sharon I."/>
            <person name="Brown C.T."/>
            <person name="Sharma R."/>
            <person name="Hettich R.L."/>
            <person name="Wilkins M.J."/>
            <person name="Williams K.H."/>
            <person name="Singh A."/>
            <person name="Banfield J.F."/>
        </authorList>
    </citation>
    <scope>NUCLEOTIDE SEQUENCE [LARGE SCALE GENOMIC DNA]</scope>
    <source>
        <strain evidence="1">CSP1-7</strain>
    </source>
</reference>
<dbReference type="SUPFAM" id="SSF56784">
    <property type="entry name" value="HAD-like"/>
    <property type="match status" value="1"/>
</dbReference>
<evidence type="ECO:0000313" key="1">
    <source>
        <dbReference type="EMBL" id="KRT67307.1"/>
    </source>
</evidence>